<dbReference type="AlphaFoldDB" id="A0A9N9PHB2"/>
<evidence type="ECO:0000256" key="1">
    <source>
        <dbReference type="ARBA" id="ARBA00023136"/>
    </source>
</evidence>
<feature type="region of interest" description="Disordered" evidence="2">
    <location>
        <begin position="647"/>
        <end position="697"/>
    </location>
</feature>
<name>A0A9N9PHB2_9HELO</name>
<dbReference type="InterPro" id="IPR033308">
    <property type="entry name" value="PGAP5/Cdc1/Ted1"/>
</dbReference>
<dbReference type="GO" id="GO:0006506">
    <property type="term" value="P:GPI anchor biosynthetic process"/>
    <property type="evidence" value="ECO:0007669"/>
    <property type="project" value="InterPro"/>
</dbReference>
<dbReference type="OrthoDB" id="9984693at2759"/>
<feature type="transmembrane region" description="Helical" evidence="3">
    <location>
        <begin position="57"/>
        <end position="85"/>
    </location>
</feature>
<dbReference type="PANTHER" id="PTHR13315">
    <property type="entry name" value="METALLO PHOSPHOESTERASE RELATED"/>
    <property type="match status" value="1"/>
</dbReference>
<feature type="transmembrane region" description="Helical" evidence="3">
    <location>
        <begin position="557"/>
        <end position="582"/>
    </location>
</feature>
<dbReference type="GO" id="GO:0016020">
    <property type="term" value="C:membrane"/>
    <property type="evidence" value="ECO:0007669"/>
    <property type="project" value="GOC"/>
</dbReference>
<protein>
    <recommendedName>
        <fullName evidence="6">Calcineurin-like phosphoesterase domain-containing protein</fullName>
    </recommendedName>
</protein>
<evidence type="ECO:0000256" key="3">
    <source>
        <dbReference type="SAM" id="Phobius"/>
    </source>
</evidence>
<keyword evidence="3" id="KW-1133">Transmembrane helix</keyword>
<keyword evidence="5" id="KW-1185">Reference proteome</keyword>
<dbReference type="SUPFAM" id="SSF56300">
    <property type="entry name" value="Metallo-dependent phosphatases"/>
    <property type="match status" value="1"/>
</dbReference>
<keyword evidence="1 3" id="KW-0472">Membrane</keyword>
<dbReference type="PANTHER" id="PTHR13315:SF1">
    <property type="entry name" value="PROTEIN TED1"/>
    <property type="match status" value="1"/>
</dbReference>
<dbReference type="InterPro" id="IPR029052">
    <property type="entry name" value="Metallo-depent_PP-like"/>
</dbReference>
<sequence>MHGLRPEPFQNTLLFEYRNFKRAALDLLDEFQTKYSSLLSASNPLPFCKPSHSNAGFYMYFASVLRNALFALVPVSFLLTTYLYYYPFFHLCAFPAPDPHGPLAYKNTVRKHNPFAKHDPEAIAPFRLLALGDPQLEGIPPYHDPDAPYFPNLNKFWRDALLLEGTRHNPLQRLRHSLHDLVDFYLEDIPDFLEFYRKRLDHIGNDYYLGHIYKTLDWWAEPTHVTVLGDLVGSQWIEDPEFESRGWRYWNRVMRGGERIPDEMTAQPSEHFQDYRILGEDAEVWRKTVLNVAGNHDIGYAGDLSRERMERFDRVFGKPNYELRFRMPINNNRDAVDEAGAEDAEETHPVPELRIVVLNSMNLDTPANIVELQEETYAYLNEVITHSEDVSRPAHFTLLLTHIPMYKKEGICVDGPFFDFFQGDFGGGVKEQNHLSAPASSGFLEGIFGMSGNVDVPGYGLGRGGLILTGHDHEGCDTYHYINQTAPPEREWEAVTWKDATDSKLYDEPMMPGLREITVRSMMGSFAGNAGLLSLWFDEESWDWKYEFVNCGLGTQHIWWLVHILDLVTIGVGIVYAVVTLVQMYRPVERPAPLMTQINTGRRRLTISGTMTPNGLTSPFSPLSAGPRERYAGRLQRSATIDTSGQMFAPQNGFGLGPKRPSLRRKRSKSALPLVTEGMVTESPTVMSPGTEPFPSL</sequence>
<dbReference type="Proteomes" id="UP000696280">
    <property type="component" value="Unassembled WGS sequence"/>
</dbReference>
<evidence type="ECO:0008006" key="6">
    <source>
        <dbReference type="Google" id="ProtNLM"/>
    </source>
</evidence>
<comment type="caution">
    <text evidence="4">The sequence shown here is derived from an EMBL/GenBank/DDBJ whole genome shotgun (WGS) entry which is preliminary data.</text>
</comment>
<proteinExistence type="predicted"/>
<dbReference type="EMBL" id="CAJVRL010000048">
    <property type="protein sequence ID" value="CAG8952849.1"/>
    <property type="molecule type" value="Genomic_DNA"/>
</dbReference>
<evidence type="ECO:0000313" key="4">
    <source>
        <dbReference type="EMBL" id="CAG8952849.1"/>
    </source>
</evidence>
<dbReference type="GO" id="GO:0005783">
    <property type="term" value="C:endoplasmic reticulum"/>
    <property type="evidence" value="ECO:0007669"/>
    <property type="project" value="TreeGrafter"/>
</dbReference>
<accession>A0A9N9PHB2</accession>
<evidence type="ECO:0000313" key="5">
    <source>
        <dbReference type="Proteomes" id="UP000696280"/>
    </source>
</evidence>
<reference evidence="4" key="1">
    <citation type="submission" date="2021-07" db="EMBL/GenBank/DDBJ databases">
        <authorList>
            <person name="Durling M."/>
        </authorList>
    </citation>
    <scope>NUCLEOTIDE SEQUENCE</scope>
</reference>
<dbReference type="Gene3D" id="3.60.21.10">
    <property type="match status" value="1"/>
</dbReference>
<evidence type="ECO:0000256" key="2">
    <source>
        <dbReference type="SAM" id="MobiDB-lite"/>
    </source>
</evidence>
<organism evidence="4 5">
    <name type="scientific">Hymenoscyphus fraxineus</name>
    <dbReference type="NCBI Taxonomy" id="746836"/>
    <lineage>
        <taxon>Eukaryota</taxon>
        <taxon>Fungi</taxon>
        <taxon>Dikarya</taxon>
        <taxon>Ascomycota</taxon>
        <taxon>Pezizomycotina</taxon>
        <taxon>Leotiomycetes</taxon>
        <taxon>Helotiales</taxon>
        <taxon>Helotiaceae</taxon>
        <taxon>Hymenoscyphus</taxon>
    </lineage>
</organism>
<keyword evidence="3" id="KW-0812">Transmembrane</keyword>
<gene>
    <name evidence="4" type="ORF">HYFRA_00007562</name>
</gene>